<comment type="caution">
    <text evidence="7">The sequence shown here is derived from an EMBL/GenBank/DDBJ whole genome shotgun (WGS) entry which is preliminary data.</text>
</comment>
<dbReference type="Gene3D" id="1.20.1560.10">
    <property type="entry name" value="ABC transporter type 1, transmembrane domain"/>
    <property type="match status" value="1"/>
</dbReference>
<dbReference type="Gene3D" id="3.40.50.300">
    <property type="entry name" value="P-loop containing nucleotide triphosphate hydrolases"/>
    <property type="match status" value="2"/>
</dbReference>
<dbReference type="InterPro" id="IPR036640">
    <property type="entry name" value="ABC1_TM_sf"/>
</dbReference>
<organism evidence="7 8">
    <name type="scientific">Penicillium expansum</name>
    <name type="common">Blue mold rot fungus</name>
    <dbReference type="NCBI Taxonomy" id="27334"/>
    <lineage>
        <taxon>Eukaryota</taxon>
        <taxon>Fungi</taxon>
        <taxon>Dikarya</taxon>
        <taxon>Ascomycota</taxon>
        <taxon>Pezizomycotina</taxon>
        <taxon>Eurotiomycetes</taxon>
        <taxon>Eurotiomycetidae</taxon>
        <taxon>Eurotiales</taxon>
        <taxon>Aspergillaceae</taxon>
        <taxon>Penicillium</taxon>
    </lineage>
</organism>
<dbReference type="STRING" id="27334.A0A0A2KIY8"/>
<keyword evidence="1 6" id="KW-0812">Transmembrane</keyword>
<dbReference type="GeneID" id="27673450"/>
<evidence type="ECO:0000256" key="2">
    <source>
        <dbReference type="ARBA" id="ARBA00022741"/>
    </source>
</evidence>
<dbReference type="VEuPathDB" id="FungiDB:PEXP_080480"/>
<keyword evidence="5 6" id="KW-0472">Membrane</keyword>
<gene>
    <name evidence="7" type="ORF">PEX2_007540</name>
</gene>
<protein>
    <recommendedName>
        <fullName evidence="9">ABC transmembrane type-1 domain-containing protein</fullName>
    </recommendedName>
</protein>
<dbReference type="GO" id="GO:0005524">
    <property type="term" value="F:ATP binding"/>
    <property type="evidence" value="ECO:0007669"/>
    <property type="project" value="UniProtKB-KW"/>
</dbReference>
<dbReference type="PANTHER" id="PTHR24223">
    <property type="entry name" value="ATP-BINDING CASSETTE SUB-FAMILY C"/>
    <property type="match status" value="1"/>
</dbReference>
<sequence length="265" mass="28937">MWCVQRWLGMALDLFVAGIAIILVAFATSIRGSGSTGYLGVALYQIVTLSTTLQTLVTEWTQIEMALGAISHVRTYILDTKDENLPNETGHVSDKWPAKGAIVFNGVSASYDTSTDPVLKDINLSITPGEKLSSACWSFNQYRFASTTSTSAPSLARPHARFNSLPQDPFFLQGTVRENLDLLGVTTNEHLVQALQSVRLWDFCESCGGLDEDMNEGTLSHGQSVLVMEEVGGSVDADTDALIHEILQKEFESCTVIAIVYKIHT</sequence>
<dbReference type="GO" id="GO:0042626">
    <property type="term" value="F:ATPase-coupled transmembrane transporter activity"/>
    <property type="evidence" value="ECO:0007669"/>
    <property type="project" value="TreeGrafter"/>
</dbReference>
<keyword evidence="8" id="KW-1185">Reference proteome</keyword>
<evidence type="ECO:0000256" key="4">
    <source>
        <dbReference type="ARBA" id="ARBA00022989"/>
    </source>
</evidence>
<evidence type="ECO:0000313" key="7">
    <source>
        <dbReference type="EMBL" id="KGO51549.1"/>
    </source>
</evidence>
<dbReference type="PANTHER" id="PTHR24223:SF399">
    <property type="entry name" value="ABC TRANSPORTER ATNG"/>
    <property type="match status" value="1"/>
</dbReference>
<dbReference type="SUPFAM" id="SSF52540">
    <property type="entry name" value="P-loop containing nucleoside triphosphate hydrolases"/>
    <property type="match status" value="1"/>
</dbReference>
<reference evidence="7 8" key="1">
    <citation type="journal article" date="2015" name="Mol. Plant Microbe Interact.">
        <title>Genome, transcriptome, and functional analyses of Penicillium expansum provide new insights into secondary metabolism and pathogenicity.</title>
        <authorList>
            <person name="Ballester A.R."/>
            <person name="Marcet-Houben M."/>
            <person name="Levin E."/>
            <person name="Sela N."/>
            <person name="Selma-Lazaro C."/>
            <person name="Carmona L."/>
            <person name="Wisniewski M."/>
            <person name="Droby S."/>
            <person name="Gonzalez-Candelas L."/>
            <person name="Gabaldon T."/>
        </authorList>
    </citation>
    <scope>NUCLEOTIDE SEQUENCE [LARGE SCALE GENOMIC DNA]</scope>
    <source>
        <strain evidence="7 8">MD-8</strain>
    </source>
</reference>
<evidence type="ECO:0000256" key="3">
    <source>
        <dbReference type="ARBA" id="ARBA00022840"/>
    </source>
</evidence>
<dbReference type="GO" id="GO:0016020">
    <property type="term" value="C:membrane"/>
    <property type="evidence" value="ECO:0007669"/>
    <property type="project" value="InterPro"/>
</dbReference>
<dbReference type="EMBL" id="JQFZ01000284">
    <property type="protein sequence ID" value="KGO51549.1"/>
    <property type="molecule type" value="Genomic_DNA"/>
</dbReference>
<evidence type="ECO:0000256" key="5">
    <source>
        <dbReference type="ARBA" id="ARBA00023136"/>
    </source>
</evidence>
<dbReference type="SUPFAM" id="SSF90123">
    <property type="entry name" value="ABC transporter transmembrane region"/>
    <property type="match status" value="1"/>
</dbReference>
<keyword evidence="3" id="KW-0067">ATP-binding</keyword>
<keyword evidence="2" id="KW-0547">Nucleotide-binding</keyword>
<feature type="transmembrane region" description="Helical" evidence="6">
    <location>
        <begin position="7"/>
        <end position="30"/>
    </location>
</feature>
<dbReference type="InterPro" id="IPR050173">
    <property type="entry name" value="ABC_transporter_C-like"/>
</dbReference>
<dbReference type="RefSeq" id="XP_016594476.1">
    <property type="nucleotide sequence ID" value="XM_016738031.1"/>
</dbReference>
<dbReference type="InterPro" id="IPR027417">
    <property type="entry name" value="P-loop_NTPase"/>
</dbReference>
<dbReference type="HOGENOM" id="CLU_000604_1_9_1"/>
<keyword evidence="4 6" id="KW-1133">Transmembrane helix</keyword>
<name>A0A0A2KIY8_PENEN</name>
<accession>A0A0A2KIY8</accession>
<proteinExistence type="predicted"/>
<evidence type="ECO:0000256" key="1">
    <source>
        <dbReference type="ARBA" id="ARBA00022692"/>
    </source>
</evidence>
<dbReference type="Proteomes" id="UP000030143">
    <property type="component" value="Unassembled WGS sequence"/>
</dbReference>
<dbReference type="AlphaFoldDB" id="A0A0A2KIY8"/>
<evidence type="ECO:0000256" key="6">
    <source>
        <dbReference type="SAM" id="Phobius"/>
    </source>
</evidence>
<evidence type="ECO:0008006" key="9">
    <source>
        <dbReference type="Google" id="ProtNLM"/>
    </source>
</evidence>
<evidence type="ECO:0000313" key="8">
    <source>
        <dbReference type="Proteomes" id="UP000030143"/>
    </source>
</evidence>